<reference evidence="2 3" key="1">
    <citation type="submission" date="2019-09" db="EMBL/GenBank/DDBJ databases">
        <title>Draft genome sequence of the Ebosin-producing strain Streptomyces sp. 139.</title>
        <authorList>
            <person name="Ai L."/>
            <person name="Geng M."/>
            <person name="Ma M."/>
            <person name="Bai L."/>
        </authorList>
    </citation>
    <scope>NUCLEOTIDE SEQUENCE [LARGE SCALE GENOMIC DNA]</scope>
    <source>
        <strain evidence="2 3">139</strain>
    </source>
</reference>
<dbReference type="EMBL" id="CP043959">
    <property type="protein sequence ID" value="QER88616.1"/>
    <property type="molecule type" value="Genomic_DNA"/>
</dbReference>
<keyword evidence="3" id="KW-1185">Reference proteome</keyword>
<dbReference type="InterPro" id="IPR005297">
    <property type="entry name" value="Lipoprotein_repeat"/>
</dbReference>
<evidence type="ECO:0000313" key="2">
    <source>
        <dbReference type="EMBL" id="QER88616.1"/>
    </source>
</evidence>
<feature type="signal peptide" evidence="1">
    <location>
        <begin position="1"/>
        <end position="28"/>
    </location>
</feature>
<evidence type="ECO:0000313" key="3">
    <source>
        <dbReference type="Proteomes" id="UP000324308"/>
    </source>
</evidence>
<keyword evidence="1" id="KW-0732">Signal</keyword>
<name>A0ABX5ZVI3_STRTE</name>
<evidence type="ECO:0000256" key="1">
    <source>
        <dbReference type="SAM" id="SignalP"/>
    </source>
</evidence>
<organism evidence="2 3">
    <name type="scientific">Streptomyces tendae</name>
    <dbReference type="NCBI Taxonomy" id="1932"/>
    <lineage>
        <taxon>Bacteria</taxon>
        <taxon>Bacillati</taxon>
        <taxon>Actinomycetota</taxon>
        <taxon>Actinomycetes</taxon>
        <taxon>Kitasatosporales</taxon>
        <taxon>Streptomycetaceae</taxon>
        <taxon>Streptomyces</taxon>
    </lineage>
</organism>
<sequence>MLVNIQARALVAATGTVVLLSGTTVAHAAGAPSATEAKAASSVTVTTKNTPLGKILVNEKGHTLYLFESDKKDKSTCNDACAEAWPPLKADGKLVAKGGVDSKLLDTIKRSDGSKQVTYKGQPLYTFADDTKAGQTNGQGVDAFGAKWFVLGTDGKKITKQPASQNGGY</sequence>
<dbReference type="Pfam" id="PF03640">
    <property type="entry name" value="Lipoprotein_15"/>
    <property type="match status" value="2"/>
</dbReference>
<feature type="chain" id="PRO_5045304327" description="Lipoprotein" evidence="1">
    <location>
        <begin position="29"/>
        <end position="169"/>
    </location>
</feature>
<evidence type="ECO:0008006" key="4">
    <source>
        <dbReference type="Google" id="ProtNLM"/>
    </source>
</evidence>
<dbReference type="PANTHER" id="PTHR39335:SF1">
    <property type="entry name" value="BLL4220 PROTEIN"/>
    <property type="match status" value="1"/>
</dbReference>
<dbReference type="Proteomes" id="UP000324308">
    <property type="component" value="Chromosome"/>
</dbReference>
<protein>
    <recommendedName>
        <fullName evidence="4">Lipoprotein</fullName>
    </recommendedName>
</protein>
<gene>
    <name evidence="2" type="ORF">F3L20_24635</name>
</gene>
<accession>A0ABX5ZVI3</accession>
<proteinExistence type="predicted"/>
<dbReference type="PANTHER" id="PTHR39335">
    <property type="entry name" value="BLL4220 PROTEIN"/>
    <property type="match status" value="1"/>
</dbReference>